<feature type="domain" description="SWIM-type" evidence="6">
    <location>
        <begin position="428"/>
        <end position="460"/>
    </location>
</feature>
<feature type="compositionally biased region" description="Basic and acidic residues" evidence="5">
    <location>
        <begin position="1"/>
        <end position="18"/>
    </location>
</feature>
<name>A0A4Y7LAI4_PAPSO</name>
<dbReference type="AlphaFoldDB" id="A0A4Y7LAI4"/>
<reference evidence="7 8" key="1">
    <citation type="journal article" date="2018" name="Science">
        <title>The opium poppy genome and morphinan production.</title>
        <authorList>
            <person name="Guo L."/>
            <person name="Winzer T."/>
            <person name="Yang X."/>
            <person name="Li Y."/>
            <person name="Ning Z."/>
            <person name="He Z."/>
            <person name="Teodor R."/>
            <person name="Lu Y."/>
            <person name="Bowser T.A."/>
            <person name="Graham I.A."/>
            <person name="Ye K."/>
        </authorList>
    </citation>
    <scope>NUCLEOTIDE SEQUENCE [LARGE SCALE GENOMIC DNA]</scope>
    <source>
        <strain evidence="8">cv. HN1</strain>
        <tissue evidence="7">Leaves</tissue>
    </source>
</reference>
<dbReference type="SMART" id="SM00575">
    <property type="entry name" value="ZnF_PMZ"/>
    <property type="match status" value="1"/>
</dbReference>
<organism evidence="7 8">
    <name type="scientific">Papaver somniferum</name>
    <name type="common">Opium poppy</name>
    <dbReference type="NCBI Taxonomy" id="3469"/>
    <lineage>
        <taxon>Eukaryota</taxon>
        <taxon>Viridiplantae</taxon>
        <taxon>Streptophyta</taxon>
        <taxon>Embryophyta</taxon>
        <taxon>Tracheophyta</taxon>
        <taxon>Spermatophyta</taxon>
        <taxon>Magnoliopsida</taxon>
        <taxon>Ranunculales</taxon>
        <taxon>Papaveraceae</taxon>
        <taxon>Papaveroideae</taxon>
        <taxon>Papaver</taxon>
    </lineage>
</organism>
<dbReference type="GO" id="GO:0008270">
    <property type="term" value="F:zinc ion binding"/>
    <property type="evidence" value="ECO:0007669"/>
    <property type="project" value="UniProtKB-KW"/>
</dbReference>
<accession>A0A4Y7LAI4</accession>
<evidence type="ECO:0000259" key="6">
    <source>
        <dbReference type="PROSITE" id="PS50966"/>
    </source>
</evidence>
<proteinExistence type="predicted"/>
<keyword evidence="1" id="KW-0479">Metal-binding</keyword>
<evidence type="ECO:0000256" key="4">
    <source>
        <dbReference type="PROSITE-ProRule" id="PRU00325"/>
    </source>
</evidence>
<dbReference type="Proteomes" id="UP000316621">
    <property type="component" value="Chromosome 10"/>
</dbReference>
<feature type="compositionally biased region" description="Basic and acidic residues" evidence="5">
    <location>
        <begin position="56"/>
        <end position="65"/>
    </location>
</feature>
<evidence type="ECO:0000256" key="1">
    <source>
        <dbReference type="ARBA" id="ARBA00022723"/>
    </source>
</evidence>
<gene>
    <name evidence="7" type="ORF">C5167_044240</name>
</gene>
<dbReference type="PANTHER" id="PTHR31973">
    <property type="entry name" value="POLYPROTEIN, PUTATIVE-RELATED"/>
    <property type="match status" value="1"/>
</dbReference>
<dbReference type="InterPro" id="IPR006564">
    <property type="entry name" value="Znf_PMZ"/>
</dbReference>
<dbReference type="PROSITE" id="PS50966">
    <property type="entry name" value="ZF_SWIM"/>
    <property type="match status" value="1"/>
</dbReference>
<dbReference type="Gramene" id="RZC81660">
    <property type="protein sequence ID" value="RZC81660"/>
    <property type="gene ID" value="C5167_044240"/>
</dbReference>
<evidence type="ECO:0000256" key="5">
    <source>
        <dbReference type="SAM" id="MobiDB-lite"/>
    </source>
</evidence>
<dbReference type="PANTHER" id="PTHR31973:SF187">
    <property type="entry name" value="MUTATOR TRANSPOSASE MUDRA PROTEIN"/>
    <property type="match status" value="1"/>
</dbReference>
<keyword evidence="2 4" id="KW-0863">Zinc-finger</keyword>
<feature type="region of interest" description="Disordered" evidence="5">
    <location>
        <begin position="1"/>
        <end position="65"/>
    </location>
</feature>
<dbReference type="InterPro" id="IPR007527">
    <property type="entry name" value="Znf_SWIM"/>
</dbReference>
<sequence length="466" mass="52678">MNEKESQNDSVEIKESSGKEAVSSATPEPDVIHVYSSGSESSDESLSQISQRLKRKDKESLKDTHQNAAFSGSPCFSSVHQNLCYDSPTRVISSFSFNSSNGNDTIRPKIKDKYRVKATQQNAAFSGSSVEEPVPDIPTNPEYEERINYGDNPSVWANGYYEDYPSPIGSPYLMDLDDYDFCREQRLKSAEVDHCDTENEVYIYYPYSSEGESIPSDAEDESGEIPSMKPRRLFYEDGIAGCSSNVNGASGVEEKDSDDVKAEWVERNIRTYIDRRNGTKASTIRNKITSDHNIKVKYLIARRARIRCLEGIHGSFEESFRLLPELCKQIEDNNPGSIVYLSSSAKTNQFEGCNLAVEENFVKYTRRLCTDQLLTRSRRLSSWPPLVPRVWNAVKKQRRNVGGGGYVVHSALTRDVWSVEEKPLVSPFKVDLKRRMCCCGEWQVARIPCLHAMAVLVEKRPDEIES</sequence>
<evidence type="ECO:0000256" key="3">
    <source>
        <dbReference type="ARBA" id="ARBA00022833"/>
    </source>
</evidence>
<dbReference type="EMBL" id="CM010724">
    <property type="protein sequence ID" value="RZC81660.1"/>
    <property type="molecule type" value="Genomic_DNA"/>
</dbReference>
<evidence type="ECO:0000313" key="8">
    <source>
        <dbReference type="Proteomes" id="UP000316621"/>
    </source>
</evidence>
<keyword evidence="8" id="KW-1185">Reference proteome</keyword>
<dbReference type="Pfam" id="PF04434">
    <property type="entry name" value="SWIM"/>
    <property type="match status" value="1"/>
</dbReference>
<evidence type="ECO:0000256" key="2">
    <source>
        <dbReference type="ARBA" id="ARBA00022771"/>
    </source>
</evidence>
<feature type="compositionally biased region" description="Low complexity" evidence="5">
    <location>
        <begin position="36"/>
        <end position="50"/>
    </location>
</feature>
<keyword evidence="3" id="KW-0862">Zinc</keyword>
<evidence type="ECO:0000313" key="7">
    <source>
        <dbReference type="EMBL" id="RZC81660.1"/>
    </source>
</evidence>
<protein>
    <recommendedName>
        <fullName evidence="6">SWIM-type domain-containing protein</fullName>
    </recommendedName>
</protein>